<keyword evidence="1" id="KW-1133">Transmembrane helix</keyword>
<accession>A0A101CF16</accession>
<proteinExistence type="predicted"/>
<dbReference type="EMBL" id="LMAI01000010">
    <property type="protein sequence ID" value="KUJ55054.1"/>
    <property type="molecule type" value="Genomic_DNA"/>
</dbReference>
<keyword evidence="1" id="KW-0472">Membrane</keyword>
<dbReference type="Proteomes" id="UP000054388">
    <property type="component" value="Unassembled WGS sequence"/>
</dbReference>
<evidence type="ECO:0000313" key="3">
    <source>
        <dbReference type="Proteomes" id="UP000054388"/>
    </source>
</evidence>
<protein>
    <submittedName>
        <fullName evidence="2">Uncharacterized protein</fullName>
    </submittedName>
</protein>
<dbReference type="AlphaFoldDB" id="A0A101CF16"/>
<feature type="transmembrane region" description="Helical" evidence="1">
    <location>
        <begin position="60"/>
        <end position="83"/>
    </location>
</feature>
<reference evidence="2 3" key="1">
    <citation type="submission" date="2015-10" db="EMBL/GenBank/DDBJ databases">
        <title>Genome sequence of Chryseobacterium greenlandense.</title>
        <authorList>
            <person name="Newman J."/>
            <person name="Fischer K."/>
            <person name="Miller J."/>
        </authorList>
    </citation>
    <scope>NUCLEOTIDE SEQUENCE [LARGE SCALE GENOMIC DNA]</scope>
    <source>
        <strain evidence="2 3">UMB34</strain>
    </source>
</reference>
<evidence type="ECO:0000256" key="1">
    <source>
        <dbReference type="SAM" id="Phobius"/>
    </source>
</evidence>
<sequence length="87" mass="10298">MKRESCENHELSRNCRVTEVFIKNPLCKKTVWEGNKDVTSQETCHFFQTKNFRDLKFVDLIVFSEIPVSDLSVCFIYFIFALINNEI</sequence>
<gene>
    <name evidence="2" type="ORF">AR686_16025</name>
</gene>
<keyword evidence="1" id="KW-0812">Transmembrane</keyword>
<comment type="caution">
    <text evidence="2">The sequence shown here is derived from an EMBL/GenBank/DDBJ whole genome shotgun (WGS) entry which is preliminary data.</text>
</comment>
<name>A0A101CF16_9FLAO</name>
<evidence type="ECO:0000313" key="2">
    <source>
        <dbReference type="EMBL" id="KUJ55054.1"/>
    </source>
</evidence>
<organism evidence="2 3">
    <name type="scientific">Chryseobacterium aquaticum subsp. greenlandense</name>
    <dbReference type="NCBI Taxonomy" id="345663"/>
    <lineage>
        <taxon>Bacteria</taxon>
        <taxon>Pseudomonadati</taxon>
        <taxon>Bacteroidota</taxon>
        <taxon>Flavobacteriia</taxon>
        <taxon>Flavobacteriales</taxon>
        <taxon>Weeksellaceae</taxon>
        <taxon>Chryseobacterium group</taxon>
        <taxon>Chryseobacterium</taxon>
    </lineage>
</organism>